<comment type="caution">
    <text evidence="1">The sequence shown here is derived from an EMBL/GenBank/DDBJ whole genome shotgun (WGS) entry which is preliminary data.</text>
</comment>
<reference evidence="2" key="1">
    <citation type="journal article" date="2022" name="ISME J.">
        <title>Genetic and phylogenetic analysis of dissimilatory iodate-reducing bacteria identifies potential niches across the world's oceans.</title>
        <authorList>
            <person name="Reyes-Umana V."/>
            <person name="Henning Z."/>
            <person name="Lee K."/>
            <person name="Barnum T.P."/>
            <person name="Coates J.D."/>
        </authorList>
    </citation>
    <scope>NUCLEOTIDE SEQUENCE [LARGE SCALE GENOMIC DNA]</scope>
    <source>
        <strain evidence="2">IR12</strain>
    </source>
</reference>
<dbReference type="EMBL" id="JAEKFT010000010">
    <property type="protein sequence ID" value="MBT0961696.1"/>
    <property type="molecule type" value="Genomic_DNA"/>
</dbReference>
<organism evidence="1 2">
    <name type="scientific">Denitromonas iodatirespirans</name>
    <dbReference type="NCBI Taxonomy" id="2795389"/>
    <lineage>
        <taxon>Bacteria</taxon>
        <taxon>Pseudomonadati</taxon>
        <taxon>Pseudomonadota</taxon>
        <taxon>Betaproteobacteria</taxon>
        <taxon>Rhodocyclales</taxon>
        <taxon>Zoogloeaceae</taxon>
        <taxon>Denitromonas</taxon>
    </lineage>
</organism>
<evidence type="ECO:0000313" key="2">
    <source>
        <dbReference type="Proteomes" id="UP000694660"/>
    </source>
</evidence>
<dbReference type="Proteomes" id="UP000694660">
    <property type="component" value="Unassembled WGS sequence"/>
</dbReference>
<gene>
    <name evidence="1" type="ORF">I8J34_10985</name>
</gene>
<proteinExistence type="predicted"/>
<name>A0A944DAU5_DENI1</name>
<sequence length="46" mass="4731">MRAAITIAALLLAYGIVGRIDADVAEAEAANYATLPAPVEIAHAPR</sequence>
<evidence type="ECO:0000313" key="1">
    <source>
        <dbReference type="EMBL" id="MBT0961696.1"/>
    </source>
</evidence>
<accession>A0A944DAU5</accession>
<dbReference type="AlphaFoldDB" id="A0A944DAU5"/>
<protein>
    <submittedName>
        <fullName evidence="1">Uncharacterized protein</fullName>
    </submittedName>
</protein>
<dbReference type="RefSeq" id="WP_214361452.1">
    <property type="nucleotide sequence ID" value="NZ_JAEKFT010000010.1"/>
</dbReference>
<keyword evidence="2" id="KW-1185">Reference proteome</keyword>